<gene>
    <name evidence="1" type="ORF">HMPREF9473_00656</name>
</gene>
<sequence length="236" mass="27050">MSGDANQFLKDYRNFILTVEKPEREALRGSLFHKTCAGGARFGTFMEMARLVEDICDQESAPKAVVEDRSFVKTAVPGPESQNRIQKARRYHTDGTCNTVQFRICLRHRYNASWQGWIERKGTNNQIVFHSFLELIEQIMMAFPEEEVVSGAFGYMLEKVNGCGVSTVDAAGMQWYTVPGATYHIQVLYQENDTWQGIVKWLEAKETMRFRSFLELAKLTDMSCAVELEYEELQLG</sequence>
<evidence type="ECO:0000313" key="1">
    <source>
        <dbReference type="EMBL" id="EHI61294.1"/>
    </source>
</evidence>
<dbReference type="RefSeq" id="WP_006778641.1">
    <property type="nucleotide sequence ID" value="NZ_CP040506.1"/>
</dbReference>
<dbReference type="AlphaFoldDB" id="G5IAX9"/>
<evidence type="ECO:0000313" key="2">
    <source>
        <dbReference type="Proteomes" id="UP000005384"/>
    </source>
</evidence>
<keyword evidence="2" id="KW-1185">Reference proteome</keyword>
<dbReference type="PATRIC" id="fig|742737.3.peg.655"/>
<dbReference type="HOGENOM" id="CLU_942584_0_0_9"/>
<protein>
    <submittedName>
        <fullName evidence="1">Uncharacterized protein</fullName>
    </submittedName>
</protein>
<dbReference type="EMBL" id="ADLN01000005">
    <property type="protein sequence ID" value="EHI61294.1"/>
    <property type="molecule type" value="Genomic_DNA"/>
</dbReference>
<reference evidence="1 2" key="1">
    <citation type="submission" date="2011-08" db="EMBL/GenBank/DDBJ databases">
        <title>The Genome Sequence of Clostridium hathewayi WAL-18680.</title>
        <authorList>
            <consortium name="The Broad Institute Genome Sequencing Platform"/>
            <person name="Earl A."/>
            <person name="Ward D."/>
            <person name="Feldgarden M."/>
            <person name="Gevers D."/>
            <person name="Finegold S.M."/>
            <person name="Summanen P.H."/>
            <person name="Molitoris D.R."/>
            <person name="Song M."/>
            <person name="Daigneault M."/>
            <person name="Allen-Vercoe E."/>
            <person name="Young S.K."/>
            <person name="Zeng Q."/>
            <person name="Gargeya S."/>
            <person name="Fitzgerald M."/>
            <person name="Haas B."/>
            <person name="Abouelleil A."/>
            <person name="Alvarado L."/>
            <person name="Arachchi H.M."/>
            <person name="Berlin A."/>
            <person name="Brown A."/>
            <person name="Chapman S.B."/>
            <person name="Chen Z."/>
            <person name="Dunbar C."/>
            <person name="Freedman E."/>
            <person name="Gearin G."/>
            <person name="Gellesch M."/>
            <person name="Goldberg J."/>
            <person name="Griggs A."/>
            <person name="Gujja S."/>
            <person name="Heiman D."/>
            <person name="Howarth C."/>
            <person name="Larson L."/>
            <person name="Lui A."/>
            <person name="MacDonald P.J.P."/>
            <person name="Montmayeur A."/>
            <person name="Murphy C."/>
            <person name="Neiman D."/>
            <person name="Pearson M."/>
            <person name="Priest M."/>
            <person name="Roberts A."/>
            <person name="Saif S."/>
            <person name="Shea T."/>
            <person name="Shenoy N."/>
            <person name="Sisk P."/>
            <person name="Stolte C."/>
            <person name="Sykes S."/>
            <person name="Wortman J."/>
            <person name="Nusbaum C."/>
            <person name="Birren B."/>
        </authorList>
    </citation>
    <scope>NUCLEOTIDE SEQUENCE [LARGE SCALE GENOMIC DNA]</scope>
    <source>
        <strain evidence="1 2">WAL-18680</strain>
    </source>
</reference>
<accession>G5IAX9</accession>
<name>G5IAX9_9FIRM</name>
<comment type="caution">
    <text evidence="1">The sequence shown here is derived from an EMBL/GenBank/DDBJ whole genome shotgun (WGS) entry which is preliminary data.</text>
</comment>
<proteinExistence type="predicted"/>
<dbReference type="Proteomes" id="UP000005384">
    <property type="component" value="Unassembled WGS sequence"/>
</dbReference>
<organism evidence="1 2">
    <name type="scientific">Hungatella hathewayi WAL-18680</name>
    <dbReference type="NCBI Taxonomy" id="742737"/>
    <lineage>
        <taxon>Bacteria</taxon>
        <taxon>Bacillati</taxon>
        <taxon>Bacillota</taxon>
        <taxon>Clostridia</taxon>
        <taxon>Lachnospirales</taxon>
        <taxon>Lachnospiraceae</taxon>
        <taxon>Hungatella</taxon>
    </lineage>
</organism>